<evidence type="ECO:0000313" key="1">
    <source>
        <dbReference type="EnsemblMetazoa" id="PPA35799.1"/>
    </source>
</evidence>
<dbReference type="InterPro" id="IPR037238">
    <property type="entry name" value="YbiA-like_sf"/>
</dbReference>
<sequence length="110" mass="12793">GRSYVLFYSNKSIYSNHHPSVFFDKGGVRYSTSEQYYMMRTACYFNDLSAAERIRKSNSKVAQKILVDQSVDLIIDDPFSWDTVSQNAMYDGLLMKFTQNMDMRKSLLDT</sequence>
<dbReference type="EnsemblMetazoa" id="PPA35799.1">
    <property type="protein sequence ID" value="PPA35799.1"/>
    <property type="gene ID" value="WBGene00274168"/>
</dbReference>
<dbReference type="Gene3D" id="1.10.357.40">
    <property type="entry name" value="YbiA-like"/>
    <property type="match status" value="1"/>
</dbReference>
<dbReference type="Pfam" id="PF08719">
    <property type="entry name" value="NADAR"/>
    <property type="match status" value="1"/>
</dbReference>
<protein>
    <submittedName>
        <fullName evidence="1">NADAR domain-containing protein</fullName>
    </submittedName>
</protein>
<dbReference type="Proteomes" id="UP000005239">
    <property type="component" value="Unassembled WGS sequence"/>
</dbReference>
<dbReference type="InterPro" id="IPR012816">
    <property type="entry name" value="NADAR"/>
</dbReference>
<name>A0A2A6BNN4_PRIPA</name>
<keyword evidence="2" id="KW-1185">Reference proteome</keyword>
<accession>A0A8R1YP83</accession>
<dbReference type="CDD" id="cd15457">
    <property type="entry name" value="NADAR"/>
    <property type="match status" value="1"/>
</dbReference>
<gene>
    <name evidence="1" type="primary">WBGene00274168</name>
</gene>
<proteinExistence type="predicted"/>
<accession>A0A2A6BNN4</accession>
<reference evidence="1" key="2">
    <citation type="submission" date="2022-06" db="UniProtKB">
        <authorList>
            <consortium name="EnsemblMetazoa"/>
        </authorList>
    </citation>
    <scope>IDENTIFICATION</scope>
    <source>
        <strain evidence="1">PS312</strain>
    </source>
</reference>
<dbReference type="OrthoDB" id="206452at2759"/>
<dbReference type="AlphaFoldDB" id="A0A2A6BNN4"/>
<evidence type="ECO:0000313" key="2">
    <source>
        <dbReference type="Proteomes" id="UP000005239"/>
    </source>
</evidence>
<reference evidence="2" key="1">
    <citation type="journal article" date="2008" name="Nat. Genet.">
        <title>The Pristionchus pacificus genome provides a unique perspective on nematode lifestyle and parasitism.</title>
        <authorList>
            <person name="Dieterich C."/>
            <person name="Clifton S.W."/>
            <person name="Schuster L.N."/>
            <person name="Chinwalla A."/>
            <person name="Delehaunty K."/>
            <person name="Dinkelacker I."/>
            <person name="Fulton L."/>
            <person name="Fulton R."/>
            <person name="Godfrey J."/>
            <person name="Minx P."/>
            <person name="Mitreva M."/>
            <person name="Roeseler W."/>
            <person name="Tian H."/>
            <person name="Witte H."/>
            <person name="Yang S.P."/>
            <person name="Wilson R.K."/>
            <person name="Sommer R.J."/>
        </authorList>
    </citation>
    <scope>NUCLEOTIDE SEQUENCE [LARGE SCALE GENOMIC DNA]</scope>
    <source>
        <strain evidence="2">PS312</strain>
    </source>
</reference>
<organism evidence="1 2">
    <name type="scientific">Pristionchus pacificus</name>
    <name type="common">Parasitic nematode worm</name>
    <dbReference type="NCBI Taxonomy" id="54126"/>
    <lineage>
        <taxon>Eukaryota</taxon>
        <taxon>Metazoa</taxon>
        <taxon>Ecdysozoa</taxon>
        <taxon>Nematoda</taxon>
        <taxon>Chromadorea</taxon>
        <taxon>Rhabditida</taxon>
        <taxon>Rhabditina</taxon>
        <taxon>Diplogasteromorpha</taxon>
        <taxon>Diplogasteroidea</taxon>
        <taxon>Neodiplogasteridae</taxon>
        <taxon>Pristionchus</taxon>
    </lineage>
</organism>
<dbReference type="SUPFAM" id="SSF143990">
    <property type="entry name" value="YbiA-like"/>
    <property type="match status" value="1"/>
</dbReference>